<name>A0A0S3RM41_PHAAN</name>
<dbReference type="AlphaFoldDB" id="A0A0S3RM41"/>
<dbReference type="EMBL" id="AP015036">
    <property type="protein sequence ID" value="BAT81670.1"/>
    <property type="molecule type" value="Genomic_DNA"/>
</dbReference>
<protein>
    <submittedName>
        <fullName evidence="1">Uncharacterized protein</fullName>
    </submittedName>
</protein>
<keyword evidence="2" id="KW-1185">Reference proteome</keyword>
<accession>A0A0S3RM41</accession>
<proteinExistence type="predicted"/>
<sequence>KLLDVALEELPSITLPSSSTSSYKSGNSCRAGRADLSGWVRVSSLQLVFVESCSLHHHFLLPTPPQFTFFFQKYP</sequence>
<dbReference type="Proteomes" id="UP000291084">
    <property type="component" value="Chromosome 3"/>
</dbReference>
<reference evidence="1 2" key="1">
    <citation type="journal article" date="2015" name="Sci. Rep.">
        <title>The power of single molecule real-time sequencing technology in the de novo assembly of a eukaryotic genome.</title>
        <authorList>
            <person name="Sakai H."/>
            <person name="Naito K."/>
            <person name="Ogiso-Tanaka E."/>
            <person name="Takahashi Y."/>
            <person name="Iseki K."/>
            <person name="Muto C."/>
            <person name="Satou K."/>
            <person name="Teruya K."/>
            <person name="Shiroma A."/>
            <person name="Shimoji M."/>
            <person name="Hirano T."/>
            <person name="Itoh T."/>
            <person name="Kaga A."/>
            <person name="Tomooka N."/>
        </authorList>
    </citation>
    <scope>NUCLEOTIDE SEQUENCE [LARGE SCALE GENOMIC DNA]</scope>
    <source>
        <strain evidence="2">cv. Shumari</strain>
    </source>
</reference>
<evidence type="ECO:0000313" key="1">
    <source>
        <dbReference type="EMBL" id="BAT81670.1"/>
    </source>
</evidence>
<organism evidence="1 2">
    <name type="scientific">Vigna angularis var. angularis</name>
    <dbReference type="NCBI Taxonomy" id="157739"/>
    <lineage>
        <taxon>Eukaryota</taxon>
        <taxon>Viridiplantae</taxon>
        <taxon>Streptophyta</taxon>
        <taxon>Embryophyta</taxon>
        <taxon>Tracheophyta</taxon>
        <taxon>Spermatophyta</taxon>
        <taxon>Magnoliopsida</taxon>
        <taxon>eudicotyledons</taxon>
        <taxon>Gunneridae</taxon>
        <taxon>Pentapetalae</taxon>
        <taxon>rosids</taxon>
        <taxon>fabids</taxon>
        <taxon>Fabales</taxon>
        <taxon>Fabaceae</taxon>
        <taxon>Papilionoideae</taxon>
        <taxon>50 kb inversion clade</taxon>
        <taxon>NPAAA clade</taxon>
        <taxon>indigoferoid/millettioid clade</taxon>
        <taxon>Phaseoleae</taxon>
        <taxon>Vigna</taxon>
    </lineage>
</organism>
<gene>
    <name evidence="1" type="primary">Vigan.03G145500</name>
    <name evidence="1" type="ORF">VIGAN_03145500</name>
</gene>
<feature type="non-terminal residue" evidence="1">
    <location>
        <position position="1"/>
    </location>
</feature>
<evidence type="ECO:0000313" key="2">
    <source>
        <dbReference type="Proteomes" id="UP000291084"/>
    </source>
</evidence>